<dbReference type="GO" id="GO:0005525">
    <property type="term" value="F:GTP binding"/>
    <property type="evidence" value="ECO:0007669"/>
    <property type="project" value="UniProtKB-UniRule"/>
</dbReference>
<comment type="subunit">
    <text evidence="1 8">Homodimer.</text>
</comment>
<feature type="active site" description="Proton donor" evidence="8">
    <location>
        <position position="42"/>
    </location>
</feature>
<dbReference type="Pfam" id="PF00709">
    <property type="entry name" value="Adenylsucc_synt"/>
    <property type="match status" value="1"/>
</dbReference>
<reference evidence="11 12" key="2">
    <citation type="submission" date="2019-05" db="EMBL/GenBank/DDBJ databases">
        <title>Genome evolution of the obligate endosymbiont Buchnera aphidicola.</title>
        <authorList>
            <person name="Moran N.A."/>
        </authorList>
    </citation>
    <scope>NUCLEOTIDE SEQUENCE [LARGE SCALE GENOMIC DNA]</scope>
    <source>
        <strain evidence="11 12">Ane</strain>
    </source>
</reference>
<dbReference type="Gene3D" id="1.10.300.10">
    <property type="entry name" value="Adenylosuccinate Synthetase, subunit A, domain 2"/>
    <property type="match status" value="1"/>
</dbReference>
<comment type="similarity">
    <text evidence="8 10">Belongs to the adenylosuccinate synthetase family.</text>
</comment>
<dbReference type="UniPathway" id="UPA00075">
    <property type="reaction ID" value="UER00335"/>
</dbReference>
<comment type="cofactor">
    <cofactor evidence="8">
        <name>Mg(2+)</name>
        <dbReference type="ChEBI" id="CHEBI:18420"/>
    </cofactor>
    <text evidence="8">Binds 1 Mg(2+) ion per subunit.</text>
</comment>
<dbReference type="InterPro" id="IPR001114">
    <property type="entry name" value="Adenylosuccinate_synthetase"/>
</dbReference>
<evidence type="ECO:0000256" key="10">
    <source>
        <dbReference type="RuleBase" id="RU000520"/>
    </source>
</evidence>
<feature type="binding site" description="in other chain" evidence="8">
    <location>
        <begin position="39"/>
        <end position="42"/>
    </location>
    <ligand>
        <name>IMP</name>
        <dbReference type="ChEBI" id="CHEBI:58053"/>
        <note>ligand shared between dimeric partners</note>
    </ligand>
</feature>
<keyword evidence="3 8" id="KW-0479">Metal-binding</keyword>
<dbReference type="FunFam" id="3.90.170.10:FF:000001">
    <property type="entry name" value="Adenylosuccinate synthetase"/>
    <property type="match status" value="1"/>
</dbReference>
<dbReference type="PROSITE" id="PS01266">
    <property type="entry name" value="ADENYLOSUCCIN_SYN_1"/>
    <property type="match status" value="1"/>
</dbReference>
<dbReference type="SUPFAM" id="SSF52540">
    <property type="entry name" value="P-loop containing nucleoside triphosphate hydrolases"/>
    <property type="match status" value="1"/>
</dbReference>
<keyword evidence="7 8" id="KW-0342">GTP-binding</keyword>
<evidence type="ECO:0000256" key="8">
    <source>
        <dbReference type="HAMAP-Rule" id="MF_00011"/>
    </source>
</evidence>
<feature type="binding site" evidence="8">
    <location>
        <position position="306"/>
    </location>
    <ligand>
        <name>GTP</name>
        <dbReference type="ChEBI" id="CHEBI:37565"/>
    </ligand>
</feature>
<dbReference type="InterPro" id="IPR042111">
    <property type="entry name" value="Adenylosuccinate_synth_dom3"/>
</dbReference>
<dbReference type="InterPro" id="IPR042109">
    <property type="entry name" value="Adenylosuccinate_synth_dom1"/>
</dbReference>
<feature type="binding site" evidence="8">
    <location>
        <position position="41"/>
    </location>
    <ligand>
        <name>Mg(2+)</name>
        <dbReference type="ChEBI" id="CHEBI:18420"/>
    </ligand>
</feature>
<dbReference type="GO" id="GO:0004019">
    <property type="term" value="F:adenylosuccinate synthase activity"/>
    <property type="evidence" value="ECO:0007669"/>
    <property type="project" value="UniProtKB-UniRule"/>
</dbReference>
<feature type="binding site" description="in other chain" evidence="8">
    <location>
        <position position="304"/>
    </location>
    <ligand>
        <name>IMP</name>
        <dbReference type="ChEBI" id="CHEBI:58053"/>
        <note>ligand shared between dimeric partners</note>
    </ligand>
</feature>
<dbReference type="Proteomes" id="UP000298791">
    <property type="component" value="Chromosome"/>
</dbReference>
<dbReference type="GO" id="GO:0044208">
    <property type="term" value="P:'de novo' AMP biosynthetic process"/>
    <property type="evidence" value="ECO:0007669"/>
    <property type="project" value="UniProtKB-UniRule"/>
</dbReference>
<sequence>MNKNIVILGTQWGDEGKGKIVDYLSTNSSYVVRYHGGHNAGHTLVLNGKKIVLHLIPSGLLHPKVIGIISNGVVISVSELVKEIEMLKRNNFFIENRLFISDAASLILPFHITMDIVREKKLGVNAIGTTGRGIGPAYEDKIARRSLRIGDLKNEKNLSIKLKKIVNYYNDQLLSIYKHKPFDYHLILKDLLEAKNIINDMITDTTIMLHDAIENKKIIIFEGAQGSFLDIDHGTYPYVTSSNSTIGGVITGTGVGPKNIDYILGVTKAYSTRVGNGPFPTELFNSIDSYLSKKGNEFGSTTGRKRRTGWLDGVALRYAVKLNSLSALCITKLDVLDDLKEIKICIAYQNVNTLEIYHNISFSNLENIQPIYETYTGWMEQTSGIKKIEELPKAAKNYIKCIEKIAGIPVHIISTGPDRNDTILVKNIFL</sequence>
<dbReference type="InterPro" id="IPR042110">
    <property type="entry name" value="Adenylosuccinate_synth_dom2"/>
</dbReference>
<dbReference type="InterPro" id="IPR018220">
    <property type="entry name" value="Adenylosuccin_syn_GTP-bd"/>
</dbReference>
<dbReference type="AlphaFoldDB" id="A0A4D6XX10"/>
<dbReference type="GO" id="GO:0046040">
    <property type="term" value="P:IMP metabolic process"/>
    <property type="evidence" value="ECO:0007669"/>
    <property type="project" value="TreeGrafter"/>
</dbReference>
<feature type="binding site" evidence="8">
    <location>
        <begin position="300"/>
        <end position="306"/>
    </location>
    <ligand>
        <name>substrate</name>
    </ligand>
</feature>
<organism evidence="11 12">
    <name type="scientific">Buchnera aphidicola</name>
    <name type="common">Aphis nerii</name>
    <dbReference type="NCBI Taxonomy" id="1241835"/>
    <lineage>
        <taxon>Bacteria</taxon>
        <taxon>Pseudomonadati</taxon>
        <taxon>Pseudomonadota</taxon>
        <taxon>Gammaproteobacteria</taxon>
        <taxon>Enterobacterales</taxon>
        <taxon>Erwiniaceae</taxon>
        <taxon>Buchnera</taxon>
    </lineage>
</organism>
<keyword evidence="8" id="KW-0963">Cytoplasm</keyword>
<keyword evidence="6 8" id="KW-0460">Magnesium</keyword>
<feature type="binding site" evidence="8">
    <location>
        <begin position="41"/>
        <end position="43"/>
    </location>
    <ligand>
        <name>GTP</name>
        <dbReference type="ChEBI" id="CHEBI:37565"/>
    </ligand>
</feature>
<name>A0A4D6XX10_9GAMM</name>
<keyword evidence="5 8" id="KW-0658">Purine biosynthesis</keyword>
<keyword evidence="4 8" id="KW-0547">Nucleotide-binding</keyword>
<dbReference type="GO" id="GO:0000287">
    <property type="term" value="F:magnesium ion binding"/>
    <property type="evidence" value="ECO:0007669"/>
    <property type="project" value="UniProtKB-UniRule"/>
</dbReference>
<dbReference type="GO" id="GO:0005737">
    <property type="term" value="C:cytoplasm"/>
    <property type="evidence" value="ECO:0007669"/>
    <property type="project" value="UniProtKB-SubCell"/>
</dbReference>
<comment type="function">
    <text evidence="8">Plays an important role in the de novo pathway of purine nucleotide biosynthesis. Catalyzes the first committed step in the biosynthesis of AMP from IMP.</text>
</comment>
<dbReference type="RefSeq" id="WP_158367124.1">
    <property type="nucleotide sequence ID" value="NZ_CP034885.1"/>
</dbReference>
<comment type="pathway">
    <text evidence="8 10">Purine metabolism; AMP biosynthesis via de novo pathway; AMP from IMP: step 1/2.</text>
</comment>
<reference evidence="11 12" key="1">
    <citation type="submission" date="2018-12" db="EMBL/GenBank/DDBJ databases">
        <authorList>
            <person name="Chong R.A."/>
        </authorList>
    </citation>
    <scope>NUCLEOTIDE SEQUENCE [LARGE SCALE GENOMIC DNA]</scope>
    <source>
        <strain evidence="11 12">Ane</strain>
    </source>
</reference>
<dbReference type="CDD" id="cd03108">
    <property type="entry name" value="AdSS"/>
    <property type="match status" value="1"/>
</dbReference>
<keyword evidence="2 8" id="KW-0436">Ligase</keyword>
<feature type="binding site" description="in other chain" evidence="8">
    <location>
        <position position="130"/>
    </location>
    <ligand>
        <name>IMP</name>
        <dbReference type="ChEBI" id="CHEBI:58053"/>
        <note>ligand shared between dimeric partners</note>
    </ligand>
</feature>
<dbReference type="SMART" id="SM00788">
    <property type="entry name" value="Adenylsucc_synt"/>
    <property type="match status" value="1"/>
</dbReference>
<dbReference type="PROSITE" id="PS00513">
    <property type="entry name" value="ADENYLOSUCCIN_SYN_2"/>
    <property type="match status" value="1"/>
</dbReference>
<feature type="active site" evidence="9">
    <location>
        <position position="141"/>
    </location>
</feature>
<dbReference type="PANTHER" id="PTHR11846:SF0">
    <property type="entry name" value="ADENYLOSUCCINATE SYNTHETASE"/>
    <property type="match status" value="1"/>
</dbReference>
<evidence type="ECO:0000256" key="3">
    <source>
        <dbReference type="ARBA" id="ARBA00022723"/>
    </source>
</evidence>
<evidence type="ECO:0000256" key="5">
    <source>
        <dbReference type="ARBA" id="ARBA00022755"/>
    </source>
</evidence>
<dbReference type="InterPro" id="IPR033128">
    <property type="entry name" value="Adenylosuccin_syn_Lys_AS"/>
</dbReference>
<feature type="binding site" evidence="8">
    <location>
        <begin position="414"/>
        <end position="416"/>
    </location>
    <ligand>
        <name>GTP</name>
        <dbReference type="ChEBI" id="CHEBI:37565"/>
    </ligand>
</feature>
<feature type="binding site" evidence="8">
    <location>
        <position position="14"/>
    </location>
    <ligand>
        <name>Mg(2+)</name>
        <dbReference type="ChEBI" id="CHEBI:18420"/>
    </ligand>
</feature>
<dbReference type="OrthoDB" id="9807553at2"/>
<dbReference type="PANTHER" id="PTHR11846">
    <property type="entry name" value="ADENYLOSUCCINATE SYNTHETASE"/>
    <property type="match status" value="1"/>
</dbReference>
<evidence type="ECO:0000256" key="1">
    <source>
        <dbReference type="ARBA" id="ARBA00011738"/>
    </source>
</evidence>
<evidence type="ECO:0000256" key="6">
    <source>
        <dbReference type="ARBA" id="ARBA00022842"/>
    </source>
</evidence>
<dbReference type="HAMAP" id="MF_00011">
    <property type="entry name" value="Adenylosucc_synth"/>
    <property type="match status" value="1"/>
</dbReference>
<dbReference type="InterPro" id="IPR027417">
    <property type="entry name" value="P-loop_NTPase"/>
</dbReference>
<evidence type="ECO:0000256" key="2">
    <source>
        <dbReference type="ARBA" id="ARBA00022598"/>
    </source>
</evidence>
<feature type="binding site" evidence="8">
    <location>
        <begin position="13"/>
        <end position="19"/>
    </location>
    <ligand>
        <name>GTP</name>
        <dbReference type="ChEBI" id="CHEBI:37565"/>
    </ligand>
</feature>
<feature type="binding site" description="in other chain" evidence="8">
    <location>
        <position position="225"/>
    </location>
    <ligand>
        <name>IMP</name>
        <dbReference type="ChEBI" id="CHEBI:58053"/>
        <note>ligand shared between dimeric partners</note>
    </ligand>
</feature>
<evidence type="ECO:0000256" key="7">
    <source>
        <dbReference type="ARBA" id="ARBA00023134"/>
    </source>
</evidence>
<comment type="subcellular location">
    <subcellularLocation>
        <location evidence="8">Cytoplasm</location>
    </subcellularLocation>
</comment>
<evidence type="ECO:0000256" key="4">
    <source>
        <dbReference type="ARBA" id="ARBA00022741"/>
    </source>
</evidence>
<dbReference type="EC" id="6.3.4.4" evidence="8 10"/>
<comment type="catalytic activity">
    <reaction evidence="8 10">
        <text>IMP + L-aspartate + GTP = N(6)-(1,2-dicarboxyethyl)-AMP + GDP + phosphate + 2 H(+)</text>
        <dbReference type="Rhea" id="RHEA:15753"/>
        <dbReference type="ChEBI" id="CHEBI:15378"/>
        <dbReference type="ChEBI" id="CHEBI:29991"/>
        <dbReference type="ChEBI" id="CHEBI:37565"/>
        <dbReference type="ChEBI" id="CHEBI:43474"/>
        <dbReference type="ChEBI" id="CHEBI:57567"/>
        <dbReference type="ChEBI" id="CHEBI:58053"/>
        <dbReference type="ChEBI" id="CHEBI:58189"/>
        <dbReference type="EC" id="6.3.4.4"/>
    </reaction>
</comment>
<dbReference type="NCBIfam" id="TIGR00184">
    <property type="entry name" value="purA"/>
    <property type="match status" value="1"/>
</dbReference>
<dbReference type="Gene3D" id="3.90.170.10">
    <property type="entry name" value="Adenylosuccinate Synthetase, subunit A, domain 3"/>
    <property type="match status" value="1"/>
</dbReference>
<evidence type="ECO:0000313" key="11">
    <source>
        <dbReference type="EMBL" id="QCI19074.1"/>
    </source>
</evidence>
<dbReference type="Gene3D" id="3.40.440.10">
    <property type="entry name" value="Adenylosuccinate Synthetase, subunit A, domain 1"/>
    <property type="match status" value="1"/>
</dbReference>
<feature type="binding site" description="in other chain" evidence="8">
    <location>
        <begin position="14"/>
        <end position="17"/>
    </location>
    <ligand>
        <name>IMP</name>
        <dbReference type="ChEBI" id="CHEBI:58053"/>
        <note>ligand shared between dimeric partners</note>
    </ligand>
</feature>
<evidence type="ECO:0000313" key="12">
    <source>
        <dbReference type="Proteomes" id="UP000298791"/>
    </source>
</evidence>
<dbReference type="FunFam" id="1.10.300.10:FF:000001">
    <property type="entry name" value="Adenylosuccinate synthetase"/>
    <property type="match status" value="1"/>
</dbReference>
<gene>
    <name evidence="8" type="primary">purA</name>
    <name evidence="11" type="ORF">D9V64_02885</name>
</gene>
<accession>A0A4D6XX10</accession>
<feature type="binding site" description="in other chain" evidence="8">
    <location>
        <position position="240"/>
    </location>
    <ligand>
        <name>IMP</name>
        <dbReference type="ChEBI" id="CHEBI:58053"/>
        <note>ligand shared between dimeric partners</note>
    </ligand>
</feature>
<feature type="binding site" evidence="8">
    <location>
        <begin position="332"/>
        <end position="334"/>
    </location>
    <ligand>
        <name>GTP</name>
        <dbReference type="ChEBI" id="CHEBI:37565"/>
    </ligand>
</feature>
<evidence type="ECO:0000256" key="9">
    <source>
        <dbReference type="PROSITE-ProRule" id="PRU10134"/>
    </source>
</evidence>
<dbReference type="EMBL" id="CP034885">
    <property type="protein sequence ID" value="QCI19074.1"/>
    <property type="molecule type" value="Genomic_DNA"/>
</dbReference>
<protein>
    <recommendedName>
        <fullName evidence="8 10">Adenylosuccinate synthetase</fullName>
        <shortName evidence="8">AMPSase</shortName>
        <shortName evidence="8">AdSS</shortName>
        <ecNumber evidence="8 10">6.3.4.4</ecNumber>
    </recommendedName>
    <alternativeName>
        <fullName evidence="8">IMP--aspartate ligase</fullName>
    </alternativeName>
</protein>
<dbReference type="NCBIfam" id="NF002223">
    <property type="entry name" value="PRK01117.1"/>
    <property type="match status" value="1"/>
</dbReference>
<feature type="active site" description="Proton acceptor" evidence="8">
    <location>
        <position position="14"/>
    </location>
</feature>
<proteinExistence type="inferred from homology"/>
<feature type="binding site" evidence="8">
    <location>
        <position position="144"/>
    </location>
    <ligand>
        <name>IMP</name>
        <dbReference type="ChEBI" id="CHEBI:58053"/>
        <note>ligand shared between dimeric partners</note>
    </ligand>
</feature>